<dbReference type="Proteomes" id="UP000594759">
    <property type="component" value="Chromosome"/>
</dbReference>
<name>A0A7U3Q589_9SPHI</name>
<dbReference type="AlphaFoldDB" id="A0A7U3Q589"/>
<dbReference type="Pfam" id="PF10884">
    <property type="entry name" value="DUF2683"/>
    <property type="match status" value="1"/>
</dbReference>
<keyword evidence="2" id="KW-1185">Reference proteome</keyword>
<dbReference type="InterPro" id="IPR020271">
    <property type="entry name" value="Uncharacterised_MJ1172"/>
</dbReference>
<dbReference type="EMBL" id="CP064939">
    <property type="protein sequence ID" value="QPH38802.1"/>
    <property type="molecule type" value="Genomic_DNA"/>
</dbReference>
<evidence type="ECO:0000313" key="1">
    <source>
        <dbReference type="EMBL" id="QPH38802.1"/>
    </source>
</evidence>
<sequence length="80" mass="9031">METVTLHPQNREQLNAIKAFAKALKVPFGPSTKAEQTEREKGIDLYGIEMVKTVEEAEQDIKNGNTTRVKREDLKSFLGL</sequence>
<evidence type="ECO:0000313" key="2">
    <source>
        <dbReference type="Proteomes" id="UP000594759"/>
    </source>
</evidence>
<organism evidence="1 2">
    <name type="scientific">Pedobacter endophyticus</name>
    <dbReference type="NCBI Taxonomy" id="2789740"/>
    <lineage>
        <taxon>Bacteria</taxon>
        <taxon>Pseudomonadati</taxon>
        <taxon>Bacteroidota</taxon>
        <taxon>Sphingobacteriia</taxon>
        <taxon>Sphingobacteriales</taxon>
        <taxon>Sphingobacteriaceae</taxon>
        <taxon>Pedobacter</taxon>
    </lineage>
</organism>
<accession>A0A7U3Q589</accession>
<gene>
    <name evidence="1" type="ORF">IZT61_17265</name>
</gene>
<reference evidence="1 2" key="1">
    <citation type="submission" date="2020-11" db="EMBL/GenBank/DDBJ databases">
        <title>Pedobacter endophytica, an endophytic bacteria isolated form Carex pumila.</title>
        <authorList>
            <person name="Peng Y."/>
            <person name="Jiang L."/>
            <person name="Lee J."/>
        </authorList>
    </citation>
    <scope>NUCLEOTIDE SEQUENCE [LARGE SCALE GENOMIC DNA]</scope>
    <source>
        <strain evidence="1 2">JBR3-12</strain>
    </source>
</reference>
<proteinExistence type="predicted"/>
<protein>
    <submittedName>
        <fullName evidence="1">Uncharacterized protein</fullName>
    </submittedName>
</protein>
<dbReference type="KEGG" id="pex:IZT61_17265"/>
<dbReference type="RefSeq" id="WP_196098277.1">
    <property type="nucleotide sequence ID" value="NZ_CP064939.1"/>
</dbReference>